<dbReference type="GO" id="GO:0008168">
    <property type="term" value="F:methyltransferase activity"/>
    <property type="evidence" value="ECO:0007669"/>
    <property type="project" value="UniProtKB-KW"/>
</dbReference>
<gene>
    <name evidence="1" type="ORF">SAMN05216526_0753</name>
</gene>
<protein>
    <submittedName>
        <fullName evidence="1">Macrocin-O-methyltransferase (TylF)</fullName>
    </submittedName>
</protein>
<name>A0A1R3VQN8_9GAMM</name>
<proteinExistence type="predicted"/>
<dbReference type="SUPFAM" id="SSF53335">
    <property type="entry name" value="S-adenosyl-L-methionine-dependent methyltransferases"/>
    <property type="match status" value="1"/>
</dbReference>
<dbReference type="RefSeq" id="WP_076755038.1">
    <property type="nucleotide sequence ID" value="NZ_CP023018.1"/>
</dbReference>
<dbReference type="GO" id="GO:0032259">
    <property type="term" value="P:methylation"/>
    <property type="evidence" value="ECO:0007669"/>
    <property type="project" value="UniProtKB-KW"/>
</dbReference>
<organism evidence="1 2">
    <name type="scientific">Ectothiorhodosinus mongolicus</name>
    <dbReference type="NCBI Taxonomy" id="233100"/>
    <lineage>
        <taxon>Bacteria</taxon>
        <taxon>Pseudomonadati</taxon>
        <taxon>Pseudomonadota</taxon>
        <taxon>Gammaproteobacteria</taxon>
        <taxon>Chromatiales</taxon>
        <taxon>Ectothiorhodospiraceae</taxon>
        <taxon>Ectothiorhodosinus</taxon>
    </lineage>
</organism>
<evidence type="ECO:0000313" key="2">
    <source>
        <dbReference type="Proteomes" id="UP000223759"/>
    </source>
</evidence>
<keyword evidence="2" id="KW-1185">Reference proteome</keyword>
<sequence>MIKNISGFFARKLKKPELEDAPVELAQTDLEFIAMVKRKKWSMVSDQRLYATMMACKYVAQNDIPGDFVECGVWRGGNALIAAWVFGQYAPTKKIWLFDTFLGMTKPSQADTRLTTGKLALKTYESRARGDYNDWCYASLDAVRENFDHCGLLGENIRFVPGDVIKTLGDNYNLPDTISLLRLDTDWYESTRKELEVLYPRLVHGGIIIIDDYGYWAGSKRATDEYFEEMGNRPFLQYVDSDGRMGVKFSQNK</sequence>
<keyword evidence="1" id="KW-0489">Methyltransferase</keyword>
<dbReference type="AlphaFoldDB" id="A0A1R3VQN8"/>
<dbReference type="PANTHER" id="PTHR40036">
    <property type="entry name" value="MACROCIN O-METHYLTRANSFERASE"/>
    <property type="match status" value="1"/>
</dbReference>
<dbReference type="InterPro" id="IPR008884">
    <property type="entry name" value="TylF_MeTrfase"/>
</dbReference>
<dbReference type="Pfam" id="PF05711">
    <property type="entry name" value="TylF"/>
    <property type="match status" value="1"/>
</dbReference>
<dbReference type="Proteomes" id="UP000223759">
    <property type="component" value="Unassembled WGS sequence"/>
</dbReference>
<dbReference type="Gene3D" id="3.40.50.150">
    <property type="entry name" value="Vaccinia Virus protein VP39"/>
    <property type="match status" value="1"/>
</dbReference>
<evidence type="ECO:0000313" key="1">
    <source>
        <dbReference type="EMBL" id="SIT67048.1"/>
    </source>
</evidence>
<dbReference type="InterPro" id="IPR029063">
    <property type="entry name" value="SAM-dependent_MTases_sf"/>
</dbReference>
<dbReference type="OrthoDB" id="9799872at2"/>
<reference evidence="1 2" key="1">
    <citation type="submission" date="2017-01" db="EMBL/GenBank/DDBJ databases">
        <authorList>
            <person name="Mah S.A."/>
            <person name="Swanson W.J."/>
            <person name="Moy G.W."/>
            <person name="Vacquier V.D."/>
        </authorList>
    </citation>
    <scope>NUCLEOTIDE SEQUENCE [LARGE SCALE GENOMIC DNA]</scope>
    <source>
        <strain evidence="1 2">M9</strain>
    </source>
</reference>
<keyword evidence="1" id="KW-0808">Transferase</keyword>
<dbReference type="PANTHER" id="PTHR40036:SF1">
    <property type="entry name" value="MACROCIN O-METHYLTRANSFERASE"/>
    <property type="match status" value="1"/>
</dbReference>
<dbReference type="STRING" id="233100.SAMN05216526_0753"/>
<accession>A0A1R3VQN8</accession>
<dbReference type="EMBL" id="FTPK01000001">
    <property type="protein sequence ID" value="SIT67048.1"/>
    <property type="molecule type" value="Genomic_DNA"/>
</dbReference>